<reference evidence="5" key="1">
    <citation type="submission" date="2023-10" db="EMBL/GenBank/DDBJ databases">
        <title>Whole Genome based description of the genera Actinobaculum and Actinotignum reveals a complex phylogenetic relationship within the species included in the genus Actinotignum.</title>
        <authorList>
            <person name="Jensen C.S."/>
            <person name="Dargis R."/>
            <person name="Kemp M."/>
            <person name="Christensen J.J."/>
        </authorList>
    </citation>
    <scope>NUCLEOTIDE SEQUENCE</scope>
    <source>
        <strain evidence="5">Actinobaculum_suis_CCUG19206T</strain>
    </source>
</reference>
<dbReference type="InterPro" id="IPR027417">
    <property type="entry name" value="P-loop_NTPase"/>
</dbReference>
<dbReference type="Proteomes" id="UP001273799">
    <property type="component" value="Unassembled WGS sequence"/>
</dbReference>
<dbReference type="Gene3D" id="3.40.50.300">
    <property type="entry name" value="P-loop containing nucleotide triphosphate hydrolases"/>
    <property type="match status" value="1"/>
</dbReference>
<dbReference type="GO" id="GO:0005886">
    <property type="term" value="C:plasma membrane"/>
    <property type="evidence" value="ECO:0007669"/>
    <property type="project" value="TreeGrafter"/>
</dbReference>
<dbReference type="InterPro" id="IPR003593">
    <property type="entry name" value="AAA+_ATPase"/>
</dbReference>
<evidence type="ECO:0000259" key="4">
    <source>
        <dbReference type="PROSITE" id="PS50893"/>
    </source>
</evidence>
<dbReference type="AlphaFoldDB" id="A0AAW9HPZ2"/>
<dbReference type="RefSeq" id="WP_256332546.1">
    <property type="nucleotide sequence ID" value="NZ_FNAU01000008.1"/>
</dbReference>
<dbReference type="PANTHER" id="PTHR24220:SF685">
    <property type="entry name" value="ABC TRANSPORTER RELATED"/>
    <property type="match status" value="1"/>
</dbReference>
<dbReference type="PROSITE" id="PS50893">
    <property type="entry name" value="ABC_TRANSPORTER_2"/>
    <property type="match status" value="1"/>
</dbReference>
<keyword evidence="3 5" id="KW-0067">ATP-binding</keyword>
<gene>
    <name evidence="5" type="ORF">R6G71_00035</name>
</gene>
<dbReference type="GO" id="GO:0005524">
    <property type="term" value="F:ATP binding"/>
    <property type="evidence" value="ECO:0007669"/>
    <property type="project" value="UniProtKB-KW"/>
</dbReference>
<dbReference type="GO" id="GO:0022857">
    <property type="term" value="F:transmembrane transporter activity"/>
    <property type="evidence" value="ECO:0007669"/>
    <property type="project" value="UniProtKB-ARBA"/>
</dbReference>
<comment type="caution">
    <text evidence="5">The sequence shown here is derived from an EMBL/GenBank/DDBJ whole genome shotgun (WGS) entry which is preliminary data.</text>
</comment>
<dbReference type="InterPro" id="IPR015854">
    <property type="entry name" value="ABC_transpr_LolD-like"/>
</dbReference>
<keyword evidence="1" id="KW-0813">Transport</keyword>
<organism evidence="5 6">
    <name type="scientific">Actinobaculum suis</name>
    <dbReference type="NCBI Taxonomy" id="1657"/>
    <lineage>
        <taxon>Bacteria</taxon>
        <taxon>Bacillati</taxon>
        <taxon>Actinomycetota</taxon>
        <taxon>Actinomycetes</taxon>
        <taxon>Actinomycetales</taxon>
        <taxon>Actinomycetaceae</taxon>
        <taxon>Actinobaculum</taxon>
    </lineage>
</organism>
<dbReference type="SMART" id="SM00382">
    <property type="entry name" value="AAA"/>
    <property type="match status" value="1"/>
</dbReference>
<protein>
    <submittedName>
        <fullName evidence="5">ABC transporter ATP-binding protein</fullName>
    </submittedName>
</protein>
<keyword evidence="2" id="KW-0547">Nucleotide-binding</keyword>
<feature type="domain" description="ABC transporter" evidence="4">
    <location>
        <begin position="26"/>
        <end position="257"/>
    </location>
</feature>
<dbReference type="GO" id="GO:0098796">
    <property type="term" value="C:membrane protein complex"/>
    <property type="evidence" value="ECO:0007669"/>
    <property type="project" value="UniProtKB-ARBA"/>
</dbReference>
<evidence type="ECO:0000256" key="3">
    <source>
        <dbReference type="ARBA" id="ARBA00022840"/>
    </source>
</evidence>
<dbReference type="CDD" id="cd03255">
    <property type="entry name" value="ABC_MJ0796_LolCDE_FtsE"/>
    <property type="match status" value="1"/>
</dbReference>
<dbReference type="GO" id="GO:0016887">
    <property type="term" value="F:ATP hydrolysis activity"/>
    <property type="evidence" value="ECO:0007669"/>
    <property type="project" value="InterPro"/>
</dbReference>
<evidence type="ECO:0000256" key="1">
    <source>
        <dbReference type="ARBA" id="ARBA00022448"/>
    </source>
</evidence>
<dbReference type="Pfam" id="PF00005">
    <property type="entry name" value="ABC_tran"/>
    <property type="match status" value="1"/>
</dbReference>
<dbReference type="EMBL" id="JAWNFU010000001">
    <property type="protein sequence ID" value="MDY5152455.1"/>
    <property type="molecule type" value="Genomic_DNA"/>
</dbReference>
<name>A0AAW9HPZ2_9ACTO</name>
<accession>A0AAW9HPZ2</accession>
<evidence type="ECO:0000256" key="2">
    <source>
        <dbReference type="ARBA" id="ARBA00022741"/>
    </source>
</evidence>
<dbReference type="SUPFAM" id="SSF52540">
    <property type="entry name" value="P-loop containing nucleoside triphosphate hydrolases"/>
    <property type="match status" value="1"/>
</dbReference>
<dbReference type="InterPro" id="IPR003439">
    <property type="entry name" value="ABC_transporter-like_ATP-bd"/>
</dbReference>
<dbReference type="PANTHER" id="PTHR24220">
    <property type="entry name" value="IMPORT ATP-BINDING PROTEIN"/>
    <property type="match status" value="1"/>
</dbReference>
<dbReference type="InterPro" id="IPR017911">
    <property type="entry name" value="MacB-like_ATP-bd"/>
</dbReference>
<evidence type="ECO:0000313" key="5">
    <source>
        <dbReference type="EMBL" id="MDY5152455.1"/>
    </source>
</evidence>
<dbReference type="FunFam" id="3.40.50.300:FF:000032">
    <property type="entry name" value="Export ABC transporter ATP-binding protein"/>
    <property type="match status" value="1"/>
</dbReference>
<sequence length="261" mass="27822">MATSLELFMLSTAAITEVSPITNPIISVRGLTKTFGTGQAQVRALRGVDVDFAQGQLTAVMGPSGSGKSTLMHCVVGLEEATSGTVDLAGKRVTDLNEKGLTALRRDEVGFIFQSFNLVPTLNARENIELPATIAGRKVDQAAFDHVVRSLGIEDRLTHRPSELSGGQQQRVACARAMVGKPAVVLADEPTGNLDSTATQQVLEFLRRSVDEDGQTVIMVTHEPESAAIADRVIFLADGQISGEIVNPTKEQILDALKEGE</sequence>
<proteinExistence type="predicted"/>
<evidence type="ECO:0000313" key="6">
    <source>
        <dbReference type="Proteomes" id="UP001273799"/>
    </source>
</evidence>